<dbReference type="EMBL" id="QFAY01000002">
    <property type="protein sequence ID" value="MBP2619968.1"/>
    <property type="molecule type" value="Genomic_DNA"/>
</dbReference>
<evidence type="ECO:0000259" key="3">
    <source>
        <dbReference type="Pfam" id="PF02517"/>
    </source>
</evidence>
<evidence type="ECO:0000256" key="2">
    <source>
        <dbReference type="SAM" id="Phobius"/>
    </source>
</evidence>
<dbReference type="InterPro" id="IPR003675">
    <property type="entry name" value="Rce1/LyrA-like_dom"/>
</dbReference>
<evidence type="ECO:0000313" key="5">
    <source>
        <dbReference type="Proteomes" id="UP001519349"/>
    </source>
</evidence>
<keyword evidence="2" id="KW-0812">Transmembrane</keyword>
<feature type="transmembrane region" description="Helical" evidence="2">
    <location>
        <begin position="185"/>
        <end position="203"/>
    </location>
</feature>
<name>A0ABS5AUN3_9STRE</name>
<feature type="transmembrane region" description="Helical" evidence="2">
    <location>
        <begin position="90"/>
        <end position="110"/>
    </location>
</feature>
<dbReference type="PANTHER" id="PTHR35797:SF1">
    <property type="entry name" value="PROTEASE"/>
    <property type="match status" value="1"/>
</dbReference>
<feature type="transmembrane region" description="Helical" evidence="2">
    <location>
        <begin position="116"/>
        <end position="134"/>
    </location>
</feature>
<keyword evidence="5" id="KW-1185">Reference proteome</keyword>
<keyword evidence="4" id="KW-0482">Metalloprotease</keyword>
<dbReference type="Pfam" id="PF02517">
    <property type="entry name" value="Rce1-like"/>
    <property type="match status" value="1"/>
</dbReference>
<keyword evidence="2" id="KW-1133">Transmembrane helix</keyword>
<evidence type="ECO:0000313" key="4">
    <source>
        <dbReference type="EMBL" id="MBP2619968.1"/>
    </source>
</evidence>
<feature type="transmembrane region" description="Helical" evidence="2">
    <location>
        <begin position="242"/>
        <end position="261"/>
    </location>
</feature>
<dbReference type="InterPro" id="IPR042150">
    <property type="entry name" value="MmRce1-like"/>
</dbReference>
<feature type="transmembrane region" description="Helical" evidence="2">
    <location>
        <begin position="12"/>
        <end position="35"/>
    </location>
</feature>
<feature type="transmembrane region" description="Helical" evidence="2">
    <location>
        <begin position="47"/>
        <end position="70"/>
    </location>
</feature>
<accession>A0ABS5AUN3</accession>
<keyword evidence="2" id="KW-0472">Membrane</keyword>
<comment type="similarity">
    <text evidence="1">Belongs to the UPF0177 family.</text>
</comment>
<dbReference type="PANTHER" id="PTHR35797">
    <property type="entry name" value="PROTEASE-RELATED"/>
    <property type="match status" value="1"/>
</dbReference>
<reference evidence="4 5" key="1">
    <citation type="submission" date="2018-05" db="EMBL/GenBank/DDBJ databases">
        <title>Draft genome sequence of Streptococcus panodentis CCUG 70867T.</title>
        <authorList>
            <person name="Salva-Serra F."/>
            <person name="Mendez V."/>
            <person name="Jaen-Luchoro D."/>
            <person name="Gonzales-Siles L."/>
            <person name="Karlsson R."/>
            <person name="Engstrom-Jakobsson H."/>
            <person name="Busquets A."/>
            <person name="Gomila M."/>
            <person name="Pineiro-Iglesias B."/>
            <person name="Bennasar-Figueras A."/>
            <person name="Seeger M."/>
            <person name="Moore E."/>
        </authorList>
    </citation>
    <scope>NUCLEOTIDE SEQUENCE [LARGE SCALE GENOMIC DNA]</scope>
    <source>
        <strain evidence="4 5">CCUG 70867</strain>
    </source>
</reference>
<proteinExistence type="inferred from homology"/>
<keyword evidence="4" id="KW-0378">Hydrolase</keyword>
<protein>
    <submittedName>
        <fullName evidence="4">CPBP family intramembrane metalloprotease domain-containing protein</fullName>
    </submittedName>
</protein>
<keyword evidence="4" id="KW-0645">Protease</keyword>
<evidence type="ECO:0000256" key="1">
    <source>
        <dbReference type="ARBA" id="ARBA00009067"/>
    </source>
</evidence>
<dbReference type="RefSeq" id="WP_209550620.1">
    <property type="nucleotide sequence ID" value="NZ_QFAY01000002.1"/>
</dbReference>
<dbReference type="Proteomes" id="UP001519349">
    <property type="component" value="Unassembled WGS sequence"/>
</dbReference>
<comment type="caution">
    <text evidence="4">The sequence shown here is derived from an EMBL/GenBank/DDBJ whole genome shotgun (WGS) entry which is preliminary data.</text>
</comment>
<feature type="transmembrane region" description="Helical" evidence="2">
    <location>
        <begin position="155"/>
        <end position="173"/>
    </location>
</feature>
<organism evidence="4 5">
    <name type="scientific">Streptococcus panodentis</name>
    <dbReference type="NCBI Taxonomy" id="1581472"/>
    <lineage>
        <taxon>Bacteria</taxon>
        <taxon>Bacillati</taxon>
        <taxon>Bacillota</taxon>
        <taxon>Bacilli</taxon>
        <taxon>Lactobacillales</taxon>
        <taxon>Streptococcaceae</taxon>
        <taxon>Streptococcus</taxon>
    </lineage>
</organism>
<gene>
    <name evidence="4" type="ORF">DHL47_01185</name>
</gene>
<sequence>MTKETIIKPQAKLIWPFLAWNFGWTWGFLLTAILLKNLWLENPPTAYLVFEGIVASLAFFGPLVASLIVLKVKGFNAIFSFIFSGRKGTWLYLLIFSGGMAATFALAAGGRIEGSILAGFVGSFLYLTIMAGGIEEPGWRGFLQPALEQKFSFPLASAITGIIWAVWHLPLWFYDRVADRSQDPFLIYMVFCIILSVWLAALYKKTKSVIACDIFHALYDILVALFIGISQAYNLDFSQANPLFFLGGIAVLTLYSIYLWYRTDKEEKYLSDGNKE</sequence>
<feature type="domain" description="CAAX prenyl protease 2/Lysostaphin resistance protein A-like" evidence="3">
    <location>
        <begin position="120"/>
        <end position="221"/>
    </location>
</feature>
<dbReference type="GO" id="GO:0008237">
    <property type="term" value="F:metallopeptidase activity"/>
    <property type="evidence" value="ECO:0007669"/>
    <property type="project" value="UniProtKB-KW"/>
</dbReference>
<feature type="transmembrane region" description="Helical" evidence="2">
    <location>
        <begin position="210"/>
        <end position="230"/>
    </location>
</feature>